<dbReference type="EMBL" id="CP009962">
    <property type="protein sequence ID" value="AIY43174.1"/>
    <property type="molecule type" value="Genomic_DNA"/>
</dbReference>
<evidence type="ECO:0000313" key="1">
    <source>
        <dbReference type="EMBL" id="AIY43174.1"/>
    </source>
</evidence>
<accession>A0A0A1FHR6</accession>
<dbReference type="HOGENOM" id="CLU_2933372_0_0_4"/>
<dbReference type="Proteomes" id="UP000030302">
    <property type="component" value="Chromosome"/>
</dbReference>
<name>A0A0A1FHR6_9BURK</name>
<dbReference type="KEGG" id="care:LT85_4016"/>
<keyword evidence="2" id="KW-1185">Reference proteome</keyword>
<sequence length="60" mass="5916">MDNESSGDGAAAGGGVLAALAAAVAAWAGTPFASSKQNSNSAPLSKRTKCWKELVFMSAG</sequence>
<dbReference type="AlphaFoldDB" id="A0A0A1FHR6"/>
<gene>
    <name evidence="1" type="ORF">LT85_4016</name>
</gene>
<evidence type="ECO:0000313" key="2">
    <source>
        <dbReference type="Proteomes" id="UP000030302"/>
    </source>
</evidence>
<organism evidence="1 2">
    <name type="scientific">Collimonas arenae</name>
    <dbReference type="NCBI Taxonomy" id="279058"/>
    <lineage>
        <taxon>Bacteria</taxon>
        <taxon>Pseudomonadati</taxon>
        <taxon>Pseudomonadota</taxon>
        <taxon>Betaproteobacteria</taxon>
        <taxon>Burkholderiales</taxon>
        <taxon>Oxalobacteraceae</taxon>
        <taxon>Collimonas</taxon>
    </lineage>
</organism>
<reference evidence="2" key="1">
    <citation type="journal article" date="2014" name="Soil Biol. Biochem.">
        <title>Structure and function of bacterial communities in ageing soils: Insights from the Mendocino ecological staircase.</title>
        <authorList>
            <person name="Uroz S."/>
            <person name="Tech J.J."/>
            <person name="Sawaya N.A."/>
            <person name="Frey-Klett P."/>
            <person name="Leveau J.H.J."/>
        </authorList>
    </citation>
    <scope>NUCLEOTIDE SEQUENCE [LARGE SCALE GENOMIC DNA]</scope>
    <source>
        <strain evidence="2">Cal35</strain>
    </source>
</reference>
<protein>
    <submittedName>
        <fullName evidence="1">Uncharacterized protein</fullName>
    </submittedName>
</protein>
<proteinExistence type="predicted"/>